<sequence>MHKFILLFIVLGISLISYSQDAQKQITDQVWKPFITTFSNHDTKGFMAVHSHDLVRAPRDSKTVWNFEQYKKQNEEGDKRSTQQKTKRTIELRFLERMANESQAFEVGIYKTTVIKAQGESRSFYGKFHVVLRKENGTWKILVDSDSSEGGTIGEKDFAAAQPLE</sequence>
<dbReference type="Proteomes" id="UP001597112">
    <property type="component" value="Unassembled WGS sequence"/>
</dbReference>
<dbReference type="RefSeq" id="WP_377578835.1">
    <property type="nucleotide sequence ID" value="NZ_JBHTKA010000003.1"/>
</dbReference>
<dbReference type="Gene3D" id="3.10.450.50">
    <property type="match status" value="1"/>
</dbReference>
<dbReference type="Pfam" id="PF14534">
    <property type="entry name" value="DUF4440"/>
    <property type="match status" value="1"/>
</dbReference>
<comment type="caution">
    <text evidence="3">The sequence shown here is derived from an EMBL/GenBank/DDBJ whole genome shotgun (WGS) entry which is preliminary data.</text>
</comment>
<accession>A0ABW3K2Z8</accession>
<reference evidence="4" key="1">
    <citation type="journal article" date="2019" name="Int. J. Syst. Evol. Microbiol.">
        <title>The Global Catalogue of Microorganisms (GCM) 10K type strain sequencing project: providing services to taxonomists for standard genome sequencing and annotation.</title>
        <authorList>
            <consortium name="The Broad Institute Genomics Platform"/>
            <consortium name="The Broad Institute Genome Sequencing Center for Infectious Disease"/>
            <person name="Wu L."/>
            <person name="Ma J."/>
        </authorList>
    </citation>
    <scope>NUCLEOTIDE SEQUENCE [LARGE SCALE GENOMIC DNA]</scope>
    <source>
        <strain evidence="4">CCUG 58938</strain>
    </source>
</reference>
<keyword evidence="4" id="KW-1185">Reference proteome</keyword>
<protein>
    <submittedName>
        <fullName evidence="3">YybH family protein</fullName>
    </submittedName>
</protein>
<organism evidence="3 4">
    <name type="scientific">Ohtaekwangia kribbensis</name>
    <dbReference type="NCBI Taxonomy" id="688913"/>
    <lineage>
        <taxon>Bacteria</taxon>
        <taxon>Pseudomonadati</taxon>
        <taxon>Bacteroidota</taxon>
        <taxon>Cytophagia</taxon>
        <taxon>Cytophagales</taxon>
        <taxon>Fulvivirgaceae</taxon>
        <taxon>Ohtaekwangia</taxon>
    </lineage>
</organism>
<dbReference type="InterPro" id="IPR032710">
    <property type="entry name" value="NTF2-like_dom_sf"/>
</dbReference>
<evidence type="ECO:0000313" key="4">
    <source>
        <dbReference type="Proteomes" id="UP001597112"/>
    </source>
</evidence>
<gene>
    <name evidence="3" type="ORF">ACFQ21_10825</name>
</gene>
<feature type="signal peptide" evidence="1">
    <location>
        <begin position="1"/>
        <end position="19"/>
    </location>
</feature>
<name>A0ABW3K2Z8_9BACT</name>
<dbReference type="EMBL" id="JBHTKA010000003">
    <property type="protein sequence ID" value="MFD0999806.1"/>
    <property type="molecule type" value="Genomic_DNA"/>
</dbReference>
<evidence type="ECO:0000259" key="2">
    <source>
        <dbReference type="Pfam" id="PF14534"/>
    </source>
</evidence>
<feature type="chain" id="PRO_5046440064" evidence="1">
    <location>
        <begin position="20"/>
        <end position="165"/>
    </location>
</feature>
<feature type="domain" description="DUF4440" evidence="2">
    <location>
        <begin position="34"/>
        <end position="141"/>
    </location>
</feature>
<dbReference type="InterPro" id="IPR027843">
    <property type="entry name" value="DUF4440"/>
</dbReference>
<proteinExistence type="predicted"/>
<keyword evidence="1" id="KW-0732">Signal</keyword>
<evidence type="ECO:0000256" key="1">
    <source>
        <dbReference type="SAM" id="SignalP"/>
    </source>
</evidence>
<evidence type="ECO:0000313" key="3">
    <source>
        <dbReference type="EMBL" id="MFD0999806.1"/>
    </source>
</evidence>
<dbReference type="SUPFAM" id="SSF54427">
    <property type="entry name" value="NTF2-like"/>
    <property type="match status" value="1"/>
</dbReference>